<dbReference type="EMBL" id="SNYM01000005">
    <property type="protein sequence ID" value="TDQ49059.1"/>
    <property type="molecule type" value="Genomic_DNA"/>
</dbReference>
<dbReference type="PRINTS" id="PR00344">
    <property type="entry name" value="BCTRLSENSOR"/>
</dbReference>
<dbReference type="GO" id="GO:0016020">
    <property type="term" value="C:membrane"/>
    <property type="evidence" value="ECO:0007669"/>
    <property type="project" value="InterPro"/>
</dbReference>
<evidence type="ECO:0000259" key="4">
    <source>
        <dbReference type="PROSITE" id="PS50109"/>
    </source>
</evidence>
<dbReference type="InterPro" id="IPR036890">
    <property type="entry name" value="HATPase_C_sf"/>
</dbReference>
<evidence type="ECO:0000256" key="1">
    <source>
        <dbReference type="ARBA" id="ARBA00000085"/>
    </source>
</evidence>
<feature type="transmembrane region" description="Helical" evidence="3">
    <location>
        <begin position="31"/>
        <end position="48"/>
    </location>
</feature>
<keyword evidence="6" id="KW-1185">Reference proteome</keyword>
<dbReference type="PROSITE" id="PS50109">
    <property type="entry name" value="HIS_KIN"/>
    <property type="match status" value="1"/>
</dbReference>
<keyword evidence="3" id="KW-1133">Transmembrane helix</keyword>
<keyword evidence="3" id="KW-0812">Transmembrane</keyword>
<feature type="domain" description="Histidine kinase" evidence="4">
    <location>
        <begin position="266"/>
        <end position="358"/>
    </location>
</feature>
<sequence>MLTKVNSAEPEMSNARGLSCTYLRGFSGREILFAGVTCLLFLLVAWLSEQDMAAIAFGCLMIALWPNYLLLAWAKRYAFQVNSVRLFLLLLLLLAGVNAAMATLLFYRWALPSVSLLLVDWQAFLIALSLPLLLSWSAVWTGLQLQRRFATRQREEEKKELERAVLLAELKALQAQVEPHFLFNTLANLMHLIEHDSATARKMLEHLVAYLRASLPSFRNQMSELGQELELVRNYLALIAMRFGARFQFRVEASGTYGDWRMPPMMLISLVENAVKHGVERKSGPVEIRVRAECTPQQIVLTVTDTGAGLQPNANGNGVGLRNIRERLQRLYGDSAELTLQGNEAGGVTATLRLPKTNGHG</sequence>
<dbReference type="OrthoDB" id="9797605at2"/>
<comment type="caution">
    <text evidence="5">The sequence shown here is derived from an EMBL/GenBank/DDBJ whole genome shotgun (WGS) entry which is preliminary data.</text>
</comment>
<dbReference type="Pfam" id="PF06580">
    <property type="entry name" value="His_kinase"/>
    <property type="match status" value="1"/>
</dbReference>
<protein>
    <recommendedName>
        <fullName evidence="2">histidine kinase</fullName>
        <ecNumber evidence="2">2.7.13.3</ecNumber>
    </recommendedName>
</protein>
<dbReference type="SMART" id="SM00387">
    <property type="entry name" value="HATPase_c"/>
    <property type="match status" value="1"/>
</dbReference>
<dbReference type="PANTHER" id="PTHR34220">
    <property type="entry name" value="SENSOR HISTIDINE KINASE YPDA"/>
    <property type="match status" value="1"/>
</dbReference>
<evidence type="ECO:0000256" key="3">
    <source>
        <dbReference type="SAM" id="Phobius"/>
    </source>
</evidence>
<dbReference type="InterPro" id="IPR003594">
    <property type="entry name" value="HATPase_dom"/>
</dbReference>
<dbReference type="AlphaFoldDB" id="A0A4R6UT88"/>
<dbReference type="RefSeq" id="WP_133589339.1">
    <property type="nucleotide sequence ID" value="NZ_CP037953.1"/>
</dbReference>
<dbReference type="InterPro" id="IPR005467">
    <property type="entry name" value="His_kinase_dom"/>
</dbReference>
<comment type="catalytic activity">
    <reaction evidence="1">
        <text>ATP + protein L-histidine = ADP + protein N-phospho-L-histidine.</text>
        <dbReference type="EC" id="2.7.13.3"/>
    </reaction>
</comment>
<keyword evidence="5" id="KW-0808">Transferase</keyword>
<dbReference type="Gene3D" id="3.30.565.10">
    <property type="entry name" value="Histidine kinase-like ATPase, C-terminal domain"/>
    <property type="match status" value="1"/>
</dbReference>
<dbReference type="GO" id="GO:0000155">
    <property type="term" value="F:phosphorelay sensor kinase activity"/>
    <property type="evidence" value="ECO:0007669"/>
    <property type="project" value="InterPro"/>
</dbReference>
<keyword evidence="3" id="KW-0472">Membrane</keyword>
<feature type="transmembrane region" description="Helical" evidence="3">
    <location>
        <begin position="86"/>
        <end position="109"/>
    </location>
</feature>
<dbReference type="SUPFAM" id="SSF55874">
    <property type="entry name" value="ATPase domain of HSP90 chaperone/DNA topoisomerase II/histidine kinase"/>
    <property type="match status" value="1"/>
</dbReference>
<reference evidence="5 6" key="1">
    <citation type="submission" date="2019-03" db="EMBL/GenBank/DDBJ databases">
        <title>Genomic Encyclopedia of Type Strains, Phase IV (KMG-IV): sequencing the most valuable type-strain genomes for metagenomic binning, comparative biology and taxonomic classification.</title>
        <authorList>
            <person name="Goeker M."/>
        </authorList>
    </citation>
    <scope>NUCLEOTIDE SEQUENCE [LARGE SCALE GENOMIC DNA]</scope>
    <source>
        <strain evidence="5 6">DSM 103792</strain>
    </source>
</reference>
<dbReference type="InterPro" id="IPR004358">
    <property type="entry name" value="Sig_transdc_His_kin-like_C"/>
</dbReference>
<accession>A0A4R6UT88</accession>
<dbReference type="Proteomes" id="UP000295375">
    <property type="component" value="Unassembled WGS sequence"/>
</dbReference>
<feature type="transmembrane region" description="Helical" evidence="3">
    <location>
        <begin position="54"/>
        <end position="74"/>
    </location>
</feature>
<dbReference type="EC" id="2.7.13.3" evidence="2"/>
<evidence type="ECO:0000313" key="5">
    <source>
        <dbReference type="EMBL" id="TDQ49059.1"/>
    </source>
</evidence>
<evidence type="ECO:0000256" key="2">
    <source>
        <dbReference type="ARBA" id="ARBA00012438"/>
    </source>
</evidence>
<organism evidence="5 6">
    <name type="scientific">Permianibacter aggregans</name>
    <dbReference type="NCBI Taxonomy" id="1510150"/>
    <lineage>
        <taxon>Bacteria</taxon>
        <taxon>Pseudomonadati</taxon>
        <taxon>Pseudomonadota</taxon>
        <taxon>Gammaproteobacteria</taxon>
        <taxon>Pseudomonadales</taxon>
        <taxon>Pseudomonadaceae</taxon>
        <taxon>Permianibacter</taxon>
    </lineage>
</organism>
<dbReference type="InterPro" id="IPR050640">
    <property type="entry name" value="Bact_2-comp_sensor_kinase"/>
</dbReference>
<proteinExistence type="predicted"/>
<evidence type="ECO:0000313" key="6">
    <source>
        <dbReference type="Proteomes" id="UP000295375"/>
    </source>
</evidence>
<feature type="transmembrane region" description="Helical" evidence="3">
    <location>
        <begin position="121"/>
        <end position="143"/>
    </location>
</feature>
<gene>
    <name evidence="5" type="ORF">EV696_10533</name>
</gene>
<dbReference type="PANTHER" id="PTHR34220:SF9">
    <property type="entry name" value="SIGNAL TRANSDUCTION HISTIDINE KINASE INTERNAL REGION DOMAIN-CONTAINING PROTEIN"/>
    <property type="match status" value="1"/>
</dbReference>
<dbReference type="Pfam" id="PF02518">
    <property type="entry name" value="HATPase_c"/>
    <property type="match status" value="1"/>
</dbReference>
<name>A0A4R6UT88_9GAMM</name>
<keyword evidence="5" id="KW-0418">Kinase</keyword>
<dbReference type="InterPro" id="IPR010559">
    <property type="entry name" value="Sig_transdc_His_kin_internal"/>
</dbReference>